<accession>A0ABS4J3U4</accession>
<dbReference type="EMBL" id="JAGGLB010000026">
    <property type="protein sequence ID" value="MBP1994512.1"/>
    <property type="molecule type" value="Genomic_DNA"/>
</dbReference>
<feature type="domain" description="Alpha-L-rhamnosidase C-terminal" evidence="7">
    <location>
        <begin position="764"/>
        <end position="839"/>
    </location>
</feature>
<comment type="caution">
    <text evidence="8">The sequence shown here is derived from an EMBL/GenBank/DDBJ whole genome shotgun (WGS) entry which is preliminary data.</text>
</comment>
<feature type="domain" description="Alpha-L-rhamnosidase concanavalin-like" evidence="4">
    <location>
        <begin position="335"/>
        <end position="411"/>
    </location>
</feature>
<dbReference type="RefSeq" id="WP_209976358.1">
    <property type="nucleotide sequence ID" value="NZ_JAGGLB010000026.1"/>
</dbReference>
<dbReference type="Pfam" id="PF17390">
    <property type="entry name" value="Bac_rhamnosid_C"/>
    <property type="match status" value="1"/>
</dbReference>
<name>A0ABS4J3U4_9BACL</name>
<evidence type="ECO:0000256" key="2">
    <source>
        <dbReference type="ARBA" id="ARBA00012652"/>
    </source>
</evidence>
<protein>
    <recommendedName>
        <fullName evidence="2">alpha-L-rhamnosidase</fullName>
        <ecNumber evidence="2">3.2.1.40</ecNumber>
    </recommendedName>
</protein>
<feature type="domain" description="Alpha-L-rhamnosidase six-hairpin glycosidase" evidence="6">
    <location>
        <begin position="428"/>
        <end position="761"/>
    </location>
</feature>
<organism evidence="8 9">
    <name type="scientific">Paenibacillus eucommiae</name>
    <dbReference type="NCBI Taxonomy" id="1355755"/>
    <lineage>
        <taxon>Bacteria</taxon>
        <taxon>Bacillati</taxon>
        <taxon>Bacillota</taxon>
        <taxon>Bacilli</taxon>
        <taxon>Bacillales</taxon>
        <taxon>Paenibacillaceae</taxon>
        <taxon>Paenibacillus</taxon>
    </lineage>
</organism>
<dbReference type="Gene3D" id="2.60.120.260">
    <property type="entry name" value="Galactose-binding domain-like"/>
    <property type="match status" value="2"/>
</dbReference>
<evidence type="ECO:0000259" key="5">
    <source>
        <dbReference type="Pfam" id="PF08531"/>
    </source>
</evidence>
<evidence type="ECO:0000256" key="1">
    <source>
        <dbReference type="ARBA" id="ARBA00001445"/>
    </source>
</evidence>
<keyword evidence="3" id="KW-0378">Hydrolase</keyword>
<evidence type="ECO:0000313" key="9">
    <source>
        <dbReference type="Proteomes" id="UP001519287"/>
    </source>
</evidence>
<proteinExistence type="predicted"/>
<dbReference type="InterPro" id="IPR013783">
    <property type="entry name" value="Ig-like_fold"/>
</dbReference>
<dbReference type="InterPro" id="IPR012341">
    <property type="entry name" value="6hp_glycosidase-like_sf"/>
</dbReference>
<dbReference type="InterPro" id="IPR008902">
    <property type="entry name" value="Rhamnosid_concanavalin"/>
</dbReference>
<dbReference type="InterPro" id="IPR035396">
    <property type="entry name" value="Bac_rhamnosid6H"/>
</dbReference>
<dbReference type="InterPro" id="IPR016007">
    <property type="entry name" value="Alpha_rhamnosid"/>
</dbReference>
<evidence type="ECO:0000259" key="4">
    <source>
        <dbReference type="Pfam" id="PF05592"/>
    </source>
</evidence>
<reference evidence="8 9" key="1">
    <citation type="submission" date="2021-03" db="EMBL/GenBank/DDBJ databases">
        <title>Genomic Encyclopedia of Type Strains, Phase IV (KMG-IV): sequencing the most valuable type-strain genomes for metagenomic binning, comparative biology and taxonomic classification.</title>
        <authorList>
            <person name="Goeker M."/>
        </authorList>
    </citation>
    <scope>NUCLEOTIDE SEQUENCE [LARGE SCALE GENOMIC DNA]</scope>
    <source>
        <strain evidence="8 9">DSM 26048</strain>
    </source>
</reference>
<feature type="domain" description="Bacterial alpha-L-rhamnosidase N-terminal" evidence="5">
    <location>
        <begin position="150"/>
        <end position="305"/>
    </location>
</feature>
<dbReference type="PIRSF" id="PIRSF010631">
    <property type="entry name" value="A-rhamnsds"/>
    <property type="match status" value="1"/>
</dbReference>
<dbReference type="Pfam" id="PF25788">
    <property type="entry name" value="Ig_Rha78A_N"/>
    <property type="match status" value="1"/>
</dbReference>
<dbReference type="SUPFAM" id="SSF48208">
    <property type="entry name" value="Six-hairpin glycosidases"/>
    <property type="match status" value="1"/>
</dbReference>
<dbReference type="Proteomes" id="UP001519287">
    <property type="component" value="Unassembled WGS sequence"/>
</dbReference>
<dbReference type="Gene3D" id="2.60.420.10">
    <property type="entry name" value="Maltose phosphorylase, domain 3"/>
    <property type="match status" value="1"/>
</dbReference>
<dbReference type="EC" id="3.2.1.40" evidence="2"/>
<dbReference type="Gene3D" id="2.60.40.10">
    <property type="entry name" value="Immunoglobulins"/>
    <property type="match status" value="1"/>
</dbReference>
<evidence type="ECO:0000256" key="3">
    <source>
        <dbReference type="ARBA" id="ARBA00022801"/>
    </source>
</evidence>
<dbReference type="InterPro" id="IPR035398">
    <property type="entry name" value="Bac_rhamnosid_C"/>
</dbReference>
<dbReference type="PANTHER" id="PTHR33307:SF6">
    <property type="entry name" value="ALPHA-RHAMNOSIDASE (EUROFUNG)-RELATED"/>
    <property type="match status" value="1"/>
</dbReference>
<dbReference type="InterPro" id="IPR013737">
    <property type="entry name" value="Bac_rhamnosid_N"/>
</dbReference>
<evidence type="ECO:0000259" key="7">
    <source>
        <dbReference type="Pfam" id="PF17390"/>
    </source>
</evidence>
<dbReference type="InterPro" id="IPR008928">
    <property type="entry name" value="6-hairpin_glycosidase_sf"/>
</dbReference>
<keyword evidence="9" id="KW-1185">Reference proteome</keyword>
<sequence length="872" mass="98135">MLLKNLRVEYIKNPLGIGTNVPRFSWELEAPVDVRGVKQSAYRILVATDIKLLEGDTGDLWDSKRVDSNASVSIEYAGAGLASGQYAVWKVMVWDQEGQPVSWSEAAMFTIGLLDASDWHGSWIGMASAAEKEHIWVRKTFTLERIPTIRALAYMGSVGYHELYINGAKVGDQLLAPSVSNLQVRAHYVTYDIQDYLQEGKNVIALWLAAGWAMYTGANEDRSKVYDHIEKGPLVIGQFDMQYENEQILITTKEDWKCALSPSKHIGGWGNNDFGGEQYDSNKYQEGWNHVEFADENWESATSYSPGLLLSPDLIPPNRRCEVVSPISVIPIERAKWKVDMGKLFTGWIEVELKGSPGDKVTLAASSDESLEYDFNQVNEIILDNNGRGRFSNRFTYQEFRFITIQGTGEELSILGSTGYRIGNDFTRVGSFECSEPLINNIYRYTLNTYVNLTTGGMTVDCPNRERKGYGGDAHTSLELSLMNYDSHAYLARWAQDWCDVQQPDGWVPHTAPTIQGGGGPAWSGYLVMMPWEVYQTYGDLRLLERVYPFMKNWMKWILSRTQEDGLLLKFGGYWDFIGDWLTPHGSEEAASPDALLFNNCYYLLCLRTMSDISSRLELTEDAEDYVRQADRLVQAINARFLDPERSTYIGTRQIHCVMPLLSQAVPQEHVDIVRGNLRDEILIHQKGHLDTGLHGTYYMTKYLTEQDDNELIFKYASQTSFPGYGYLISQGYQTWPEYWEGAPSKIHGCFNGIGGWFQRGVLGIRNIPGLPGYQQFVIKPGVISGMTWASGHYETLYGKIECIWTKEEGGLVCSITVPVNTQALLYLPAASANLISEGGQPLSEVKGVYVIGSEDNKIQLLVESGAYTFQA</sequence>
<dbReference type="Gene3D" id="1.50.10.10">
    <property type="match status" value="1"/>
</dbReference>
<evidence type="ECO:0000313" key="8">
    <source>
        <dbReference type="EMBL" id="MBP1994512.1"/>
    </source>
</evidence>
<comment type="catalytic activity">
    <reaction evidence="1">
        <text>Hydrolysis of terminal non-reducing alpha-L-rhamnose residues in alpha-L-rhamnosides.</text>
        <dbReference type="EC" id="3.2.1.40"/>
    </reaction>
</comment>
<dbReference type="Pfam" id="PF05592">
    <property type="entry name" value="Bac_rhamnosid"/>
    <property type="match status" value="1"/>
</dbReference>
<dbReference type="Pfam" id="PF17389">
    <property type="entry name" value="Bac_rhamnosid6H"/>
    <property type="match status" value="1"/>
</dbReference>
<gene>
    <name evidence="8" type="ORF">J2Z66_006151</name>
</gene>
<dbReference type="Pfam" id="PF08531">
    <property type="entry name" value="Bac_rhamnosid_N"/>
    <property type="match status" value="1"/>
</dbReference>
<evidence type="ECO:0000259" key="6">
    <source>
        <dbReference type="Pfam" id="PF17389"/>
    </source>
</evidence>
<dbReference type="PANTHER" id="PTHR33307">
    <property type="entry name" value="ALPHA-RHAMNOSIDASE (EUROFUNG)"/>
    <property type="match status" value="1"/>
</dbReference>